<organism evidence="3 4">
    <name type="scientific">Mycobacterium simiae</name>
    <name type="common">Mycobacterium habana</name>
    <dbReference type="NCBI Taxonomy" id="1784"/>
    <lineage>
        <taxon>Bacteria</taxon>
        <taxon>Bacillati</taxon>
        <taxon>Actinomycetota</taxon>
        <taxon>Actinomycetes</taxon>
        <taxon>Mycobacteriales</taxon>
        <taxon>Mycobacteriaceae</taxon>
        <taxon>Mycobacterium</taxon>
        <taxon>Mycobacterium simiae complex</taxon>
    </lineage>
</organism>
<feature type="region of interest" description="Disordered" evidence="1">
    <location>
        <begin position="1"/>
        <end position="26"/>
    </location>
</feature>
<dbReference type="OrthoDB" id="5379144at2"/>
<evidence type="ECO:0000313" key="4">
    <source>
        <dbReference type="Proteomes" id="UP000324701"/>
    </source>
</evidence>
<proteinExistence type="predicted"/>
<dbReference type="AlphaFoldDB" id="A0A5B1BVV6"/>
<dbReference type="Gene3D" id="1.20.1250.20">
    <property type="entry name" value="MFS general substrate transporter like domains"/>
    <property type="match status" value="1"/>
</dbReference>
<gene>
    <name evidence="3" type="ORF">F0Q45_03975</name>
</gene>
<keyword evidence="4" id="KW-1185">Reference proteome</keyword>
<evidence type="ECO:0000256" key="2">
    <source>
        <dbReference type="SAM" id="Phobius"/>
    </source>
</evidence>
<reference evidence="3 4" key="1">
    <citation type="submission" date="2019-09" db="EMBL/GenBank/DDBJ databases">
        <title>Report of infection by Mycobacterium simiae a patient suffering from pulmonary tuberculosis.</title>
        <authorList>
            <person name="Mohanty P.S."/>
            <person name="Bansal A.K."/>
            <person name="Singh H."/>
            <person name="Sharma S."/>
            <person name="Patil S.A."/>
            <person name="Upadhaya P."/>
            <person name="Singh P.K."/>
            <person name="Kumar D."/>
            <person name="Kumar S."/>
            <person name="Singh R.K."/>
            <person name="Chaudhary B."/>
        </authorList>
    </citation>
    <scope>NUCLEOTIDE SEQUENCE [LARGE SCALE GENOMIC DNA]</scope>
    <source>
        <strain evidence="3 4">JAL-560-SIM</strain>
    </source>
</reference>
<keyword evidence="2" id="KW-0812">Transmembrane</keyword>
<dbReference type="InterPro" id="IPR036259">
    <property type="entry name" value="MFS_trans_sf"/>
</dbReference>
<name>A0A5B1BVV6_MYCSI</name>
<keyword evidence="2" id="KW-0472">Membrane</keyword>
<accession>A0A5B1BVV6</accession>
<dbReference type="Proteomes" id="UP000324701">
    <property type="component" value="Unassembled WGS sequence"/>
</dbReference>
<dbReference type="SUPFAM" id="SSF103473">
    <property type="entry name" value="MFS general substrate transporter"/>
    <property type="match status" value="1"/>
</dbReference>
<evidence type="ECO:0000256" key="1">
    <source>
        <dbReference type="SAM" id="MobiDB-lite"/>
    </source>
</evidence>
<protein>
    <submittedName>
        <fullName evidence="3">MFS transporter</fullName>
    </submittedName>
</protein>
<feature type="transmembrane region" description="Helical" evidence="2">
    <location>
        <begin position="111"/>
        <end position="138"/>
    </location>
</feature>
<dbReference type="RefSeq" id="WP_149652687.1">
    <property type="nucleotide sequence ID" value="NZ_VTZN01000013.1"/>
</dbReference>
<keyword evidence="2" id="KW-1133">Transmembrane helix</keyword>
<comment type="caution">
    <text evidence="3">The sequence shown here is derived from an EMBL/GenBank/DDBJ whole genome shotgun (WGS) entry which is preliminary data.</text>
</comment>
<dbReference type="EMBL" id="VTZN01000013">
    <property type="protein sequence ID" value="KAA1251503.1"/>
    <property type="molecule type" value="Genomic_DNA"/>
</dbReference>
<sequence length="164" mass="16500">MIAAAAGAAEQPVCTRHPGTPGDVRGGVEKAARAAGSCRMVGPARHRYPAAIWLLLAGSLLVRSTGRSHAAGAAGAVLAIYCVGWATGQLRCGWLVDQYGARTTLMSTMSVAAVALILTAATTVAVGLLGTALCAPLARVLPGGGPSPCAEPKFPPTTKEPTNE</sequence>
<evidence type="ECO:0000313" key="3">
    <source>
        <dbReference type="EMBL" id="KAA1251503.1"/>
    </source>
</evidence>